<evidence type="ECO:0000313" key="3">
    <source>
        <dbReference type="EMBL" id="SLN62203.1"/>
    </source>
</evidence>
<protein>
    <recommendedName>
        <fullName evidence="2">Phosphodiester glycosidase domain-containing protein</fullName>
    </recommendedName>
</protein>
<keyword evidence="1" id="KW-1133">Transmembrane helix</keyword>
<feature type="domain" description="Phosphodiester glycosidase" evidence="2">
    <location>
        <begin position="94"/>
        <end position="242"/>
    </location>
</feature>
<name>A0A1X6ZUW2_9RHOB</name>
<dbReference type="EMBL" id="FWFN01000006">
    <property type="protein sequence ID" value="SLN62203.1"/>
    <property type="molecule type" value="Genomic_DNA"/>
</dbReference>
<dbReference type="AlphaFoldDB" id="A0A1X6ZUW2"/>
<dbReference type="Proteomes" id="UP000193963">
    <property type="component" value="Unassembled WGS sequence"/>
</dbReference>
<feature type="transmembrane region" description="Helical" evidence="1">
    <location>
        <begin position="20"/>
        <end position="43"/>
    </location>
</feature>
<sequence length="269" mass="29206">MIGTTSGPGTDPVIDRRPLPALLAGPVMVLLMLWPLAAGAVTCRDETWEGNRYSVCEVDPAAEDLELFLYDPGGAPYGDFTTLEARLASKGKRLAFAMNAGMYHEDRAPVGHYLEDGQEIMRVIPNAGPGNFGLLPNGVFCLAEGRAEVVETLEYQRRRDDLGCRDATQSGPMLVIDGELHPRFLPDSTSRYIRNGVGTTADGDRAVFVISRSAVTFHDFAGVFRDMLDLPQALYFDGNVSRLYAPELGRADWGRPMGPIVAVVEGAAE</sequence>
<reference evidence="3 4" key="1">
    <citation type="submission" date="2017-03" db="EMBL/GenBank/DDBJ databases">
        <authorList>
            <person name="Afonso C.L."/>
            <person name="Miller P.J."/>
            <person name="Scott M.A."/>
            <person name="Spackman E."/>
            <person name="Goraichik I."/>
            <person name="Dimitrov K.M."/>
            <person name="Suarez D.L."/>
            <person name="Swayne D.E."/>
        </authorList>
    </citation>
    <scope>NUCLEOTIDE SEQUENCE [LARGE SCALE GENOMIC DNA]</scope>
    <source>
        <strain evidence="3 4">CECT 7751</strain>
    </source>
</reference>
<proteinExistence type="predicted"/>
<dbReference type="InterPro" id="IPR018711">
    <property type="entry name" value="NAGPA"/>
</dbReference>
<evidence type="ECO:0000313" key="4">
    <source>
        <dbReference type="Proteomes" id="UP000193963"/>
    </source>
</evidence>
<gene>
    <name evidence="3" type="ORF">PSM7751_03155</name>
</gene>
<keyword evidence="4" id="KW-1185">Reference proteome</keyword>
<keyword evidence="1" id="KW-0812">Transmembrane</keyword>
<evidence type="ECO:0000259" key="2">
    <source>
        <dbReference type="Pfam" id="PF09992"/>
    </source>
</evidence>
<accession>A0A1X6ZUW2</accession>
<keyword evidence="1" id="KW-0472">Membrane</keyword>
<organism evidence="3 4">
    <name type="scientific">Pseudooceanicola marinus</name>
    <dbReference type="NCBI Taxonomy" id="396013"/>
    <lineage>
        <taxon>Bacteria</taxon>
        <taxon>Pseudomonadati</taxon>
        <taxon>Pseudomonadota</taxon>
        <taxon>Alphaproteobacteria</taxon>
        <taxon>Rhodobacterales</taxon>
        <taxon>Paracoccaceae</taxon>
        <taxon>Pseudooceanicola</taxon>
    </lineage>
</organism>
<dbReference type="Pfam" id="PF09992">
    <property type="entry name" value="NAGPA"/>
    <property type="match status" value="1"/>
</dbReference>
<evidence type="ECO:0000256" key="1">
    <source>
        <dbReference type="SAM" id="Phobius"/>
    </source>
</evidence>